<keyword evidence="7" id="KW-0175">Coiled coil</keyword>
<evidence type="ECO:0000256" key="4">
    <source>
        <dbReference type="ARBA" id="ARBA00022692"/>
    </source>
</evidence>
<evidence type="ECO:0000256" key="2">
    <source>
        <dbReference type="ARBA" id="ARBA00004275"/>
    </source>
</evidence>
<dbReference type="PANTHER" id="PTHR16501">
    <property type="entry name" value="TRANSPORT AND GOLGI ORGANIZATION PROTEIN 11"/>
    <property type="match status" value="1"/>
</dbReference>
<comment type="caution">
    <text evidence="13">The sequence shown here is derived from an EMBL/GenBank/DDBJ whole genome shotgun (WGS) entry which is preliminary data.</text>
</comment>
<evidence type="ECO:0000313" key="14">
    <source>
        <dbReference type="Proteomes" id="UP001431783"/>
    </source>
</evidence>
<evidence type="ECO:0000259" key="12">
    <source>
        <dbReference type="Pfam" id="PF05644"/>
    </source>
</evidence>
<name>A0AAW1V719_9CUCU</name>
<evidence type="ECO:0000256" key="3">
    <source>
        <dbReference type="ARBA" id="ARBA00009806"/>
    </source>
</evidence>
<reference evidence="13 14" key="1">
    <citation type="submission" date="2023-03" db="EMBL/GenBank/DDBJ databases">
        <title>Genome insight into feeding habits of ladybird beetles.</title>
        <authorList>
            <person name="Li H.-S."/>
            <person name="Huang Y.-H."/>
            <person name="Pang H."/>
        </authorList>
    </citation>
    <scope>NUCLEOTIDE SEQUENCE [LARGE SCALE GENOMIC DNA]</scope>
    <source>
        <strain evidence="13">SYSU_2023b</strain>
        <tissue evidence="13">Whole body</tissue>
    </source>
</reference>
<evidence type="ECO:0000256" key="7">
    <source>
        <dbReference type="ARBA" id="ARBA00023054"/>
    </source>
</evidence>
<organism evidence="13 14">
    <name type="scientific">Henosepilachna vigintioctopunctata</name>
    <dbReference type="NCBI Taxonomy" id="420089"/>
    <lineage>
        <taxon>Eukaryota</taxon>
        <taxon>Metazoa</taxon>
        <taxon>Ecdysozoa</taxon>
        <taxon>Arthropoda</taxon>
        <taxon>Hexapoda</taxon>
        <taxon>Insecta</taxon>
        <taxon>Pterygota</taxon>
        <taxon>Neoptera</taxon>
        <taxon>Endopterygota</taxon>
        <taxon>Coleoptera</taxon>
        <taxon>Polyphaga</taxon>
        <taxon>Cucujiformia</taxon>
        <taxon>Coccinelloidea</taxon>
        <taxon>Coccinellidae</taxon>
        <taxon>Epilachninae</taxon>
        <taxon>Epilachnini</taxon>
        <taxon>Henosepilachna</taxon>
    </lineage>
</organism>
<keyword evidence="14" id="KW-1185">Reference proteome</keyword>
<comment type="similarity">
    <text evidence="3">Belongs to the Tango11 family.</text>
</comment>
<protein>
    <recommendedName>
        <fullName evidence="12">Mff-like domain-containing protein</fullName>
    </recommendedName>
</protein>
<gene>
    <name evidence="13" type="ORF">WA026_000998</name>
</gene>
<feature type="domain" description="Mff-like" evidence="12">
    <location>
        <begin position="29"/>
        <end position="150"/>
    </location>
</feature>
<sequence>MLILQAILTKNHMRNVIHKSQYKKMSANASPLLYEDAFITDINQKMKVPDKISFSPELNSVSRTGWTKDNIDMQVPERILVAGHHQHVGTRAPPREIVYDKSILPTDPYPGDVRVATPPRTLTLDKYPFPEFKDPEQEEQEEVAIARKPKLNYSLNDSDFLTNQREFTPPIGGGGDTLTSSDEVLHLRKQMAKLNRRIMALEMDNISRLQREKFVLGFGVAYFLFKFLIWMNKD</sequence>
<evidence type="ECO:0000256" key="5">
    <source>
        <dbReference type="ARBA" id="ARBA00022787"/>
    </source>
</evidence>
<evidence type="ECO:0000256" key="8">
    <source>
        <dbReference type="ARBA" id="ARBA00023128"/>
    </source>
</evidence>
<keyword evidence="8" id="KW-0496">Mitochondrion</keyword>
<dbReference type="AlphaFoldDB" id="A0AAW1V719"/>
<feature type="domain" description="Mff-like" evidence="12">
    <location>
        <begin position="165"/>
        <end position="232"/>
    </location>
</feature>
<dbReference type="GO" id="GO:0005777">
    <property type="term" value="C:peroxisome"/>
    <property type="evidence" value="ECO:0007669"/>
    <property type="project" value="UniProtKB-SubCell"/>
</dbReference>
<keyword evidence="4 11" id="KW-0812">Transmembrane</keyword>
<dbReference type="GO" id="GO:0005741">
    <property type="term" value="C:mitochondrial outer membrane"/>
    <property type="evidence" value="ECO:0007669"/>
    <property type="project" value="UniProtKB-SubCell"/>
</dbReference>
<keyword evidence="5" id="KW-1000">Mitochondrion outer membrane</keyword>
<keyword evidence="10" id="KW-0576">Peroxisome</keyword>
<evidence type="ECO:0000256" key="11">
    <source>
        <dbReference type="SAM" id="Phobius"/>
    </source>
</evidence>
<evidence type="ECO:0000256" key="6">
    <source>
        <dbReference type="ARBA" id="ARBA00022989"/>
    </source>
</evidence>
<evidence type="ECO:0000256" key="10">
    <source>
        <dbReference type="ARBA" id="ARBA00023140"/>
    </source>
</evidence>
<comment type="subcellular location">
    <subcellularLocation>
        <location evidence="1">Mitochondrion outer membrane</location>
        <topology evidence="1">Single-pass type IV membrane protein</topology>
    </subcellularLocation>
    <subcellularLocation>
        <location evidence="2">Peroxisome</location>
    </subcellularLocation>
</comment>
<dbReference type="Proteomes" id="UP001431783">
    <property type="component" value="Unassembled WGS sequence"/>
</dbReference>
<keyword evidence="6 11" id="KW-1133">Transmembrane helix</keyword>
<dbReference type="PANTHER" id="PTHR16501:SF6">
    <property type="entry name" value="TRANSPORT AND GOLGI ORGANIZATION PROTEIN 11"/>
    <property type="match status" value="1"/>
</dbReference>
<dbReference type="Pfam" id="PF05644">
    <property type="entry name" value="Miff"/>
    <property type="match status" value="2"/>
</dbReference>
<evidence type="ECO:0000256" key="1">
    <source>
        <dbReference type="ARBA" id="ARBA00004200"/>
    </source>
</evidence>
<accession>A0AAW1V719</accession>
<evidence type="ECO:0000313" key="13">
    <source>
        <dbReference type="EMBL" id="KAK9888771.1"/>
    </source>
</evidence>
<dbReference type="InterPro" id="IPR008518">
    <property type="entry name" value="Mff/Tango-11"/>
</dbReference>
<dbReference type="EMBL" id="JARQZJ010000121">
    <property type="protein sequence ID" value="KAK9888771.1"/>
    <property type="molecule type" value="Genomic_DNA"/>
</dbReference>
<dbReference type="InterPro" id="IPR039433">
    <property type="entry name" value="Mff-like_dom"/>
</dbReference>
<feature type="transmembrane region" description="Helical" evidence="11">
    <location>
        <begin position="214"/>
        <end position="231"/>
    </location>
</feature>
<keyword evidence="9 11" id="KW-0472">Membrane</keyword>
<proteinExistence type="inferred from homology"/>
<evidence type="ECO:0000256" key="9">
    <source>
        <dbReference type="ARBA" id="ARBA00023136"/>
    </source>
</evidence>